<dbReference type="InterPro" id="IPR035595">
    <property type="entry name" value="UDP_glycos_trans_CS"/>
</dbReference>
<sequence>MMNSNSNSISKKSTKTTKVVMFPWLGYGHISPFLELAHKITSHNDRFKVYLVSTIATLSSVEHKVLDRSIKLLPILLPATPDLPRSLHTTNGLPPSLMPSLKTAMNSPDTISKFSEILSDLKPDLIIYDFLQPWLPALARDLSIPAVQFVTSSCTMASLMCHYFKNPAGDLPYPFPEIRFRDYESRELEKMLECAKHPTDRDMVFRGIEESCGIVLVKGFRAMEGPYMDYAGSLLGKRIVPVGPLVEFPDPKKSSSDRQGSEILSWLDSKERKSTVLVSFGSEYFLSRSDMDEIALGLELSGVNFIWVVRFPKDSGLNGHALVRSLPEGFLERARRSGRGRVVEGWAPQAKILCHENIGGFVSHCGWNSVMESVTFGVPVVALPMHLDQPVNARLVENAGVGVEVLREADGRLRGEVLAEAVRLVVVEEGGEGVRWAAAAMLAGLAAKKDEEIDDVVRELTGLLGKN</sequence>
<dbReference type="AlphaFoldDB" id="A0A5A7NZB8"/>
<comment type="caution">
    <text evidence="7">The sequence shown here is derived from an EMBL/GenBank/DDBJ whole genome shotgun (WGS) entry which is preliminary data.</text>
</comment>
<dbReference type="EMBL" id="BKCP01000558">
    <property type="protein sequence ID" value="GER25899.1"/>
    <property type="molecule type" value="Genomic_DNA"/>
</dbReference>
<dbReference type="EC" id="2.4.1.-" evidence="5"/>
<dbReference type="Pfam" id="PF00201">
    <property type="entry name" value="UDPGT"/>
    <property type="match status" value="1"/>
</dbReference>
<dbReference type="Pfam" id="PF26168">
    <property type="entry name" value="Glyco_transf_N"/>
    <property type="match status" value="1"/>
</dbReference>
<proteinExistence type="inferred from homology"/>
<accession>A0A5A7NZB8</accession>
<dbReference type="OrthoDB" id="5835829at2759"/>
<name>A0A5A7NZB8_STRAF</name>
<evidence type="ECO:0000256" key="5">
    <source>
        <dbReference type="RuleBase" id="RU362057"/>
    </source>
</evidence>
<dbReference type="GO" id="GO:0008194">
    <property type="term" value="F:UDP-glycosyltransferase activity"/>
    <property type="evidence" value="ECO:0007669"/>
    <property type="project" value="InterPro"/>
</dbReference>
<protein>
    <recommendedName>
        <fullName evidence="5">Glycosyltransferase</fullName>
        <ecNumber evidence="5">2.4.1.-</ecNumber>
    </recommendedName>
</protein>
<dbReference type="PANTHER" id="PTHR48044:SF39">
    <property type="entry name" value="GLYCOSYLTRANSFERASE"/>
    <property type="match status" value="1"/>
</dbReference>
<dbReference type="InterPro" id="IPR058980">
    <property type="entry name" value="Glyco_transf_N"/>
</dbReference>
<evidence type="ECO:0000256" key="2">
    <source>
        <dbReference type="ARBA" id="ARBA00022676"/>
    </source>
</evidence>
<evidence type="ECO:0000313" key="8">
    <source>
        <dbReference type="Proteomes" id="UP000325081"/>
    </source>
</evidence>
<dbReference type="SUPFAM" id="SSF53756">
    <property type="entry name" value="UDP-Glycosyltransferase/glycogen phosphorylase"/>
    <property type="match status" value="1"/>
</dbReference>
<evidence type="ECO:0000313" key="7">
    <source>
        <dbReference type="EMBL" id="GER25899.1"/>
    </source>
</evidence>
<dbReference type="InterPro" id="IPR002213">
    <property type="entry name" value="UDP_glucos_trans"/>
</dbReference>
<comment type="similarity">
    <text evidence="1 4">Belongs to the UDP-glycosyltransferase family.</text>
</comment>
<dbReference type="PROSITE" id="PS00375">
    <property type="entry name" value="UDPGT"/>
    <property type="match status" value="1"/>
</dbReference>
<evidence type="ECO:0000256" key="3">
    <source>
        <dbReference type="ARBA" id="ARBA00022679"/>
    </source>
</evidence>
<keyword evidence="2 4" id="KW-0328">Glycosyltransferase</keyword>
<dbReference type="Gene3D" id="3.40.50.2000">
    <property type="entry name" value="Glycogen Phosphorylase B"/>
    <property type="match status" value="2"/>
</dbReference>
<organism evidence="7 8">
    <name type="scientific">Striga asiatica</name>
    <name type="common">Asiatic witchweed</name>
    <name type="synonym">Buchnera asiatica</name>
    <dbReference type="NCBI Taxonomy" id="4170"/>
    <lineage>
        <taxon>Eukaryota</taxon>
        <taxon>Viridiplantae</taxon>
        <taxon>Streptophyta</taxon>
        <taxon>Embryophyta</taxon>
        <taxon>Tracheophyta</taxon>
        <taxon>Spermatophyta</taxon>
        <taxon>Magnoliopsida</taxon>
        <taxon>eudicotyledons</taxon>
        <taxon>Gunneridae</taxon>
        <taxon>Pentapetalae</taxon>
        <taxon>asterids</taxon>
        <taxon>lamiids</taxon>
        <taxon>Lamiales</taxon>
        <taxon>Orobanchaceae</taxon>
        <taxon>Buchnereae</taxon>
        <taxon>Striga</taxon>
    </lineage>
</organism>
<evidence type="ECO:0000256" key="1">
    <source>
        <dbReference type="ARBA" id="ARBA00009995"/>
    </source>
</evidence>
<evidence type="ECO:0000259" key="6">
    <source>
        <dbReference type="Pfam" id="PF26168"/>
    </source>
</evidence>
<reference evidence="8" key="1">
    <citation type="journal article" date="2019" name="Curr. Biol.">
        <title>Genome Sequence of Striga asiatica Provides Insight into the Evolution of Plant Parasitism.</title>
        <authorList>
            <person name="Yoshida S."/>
            <person name="Kim S."/>
            <person name="Wafula E.K."/>
            <person name="Tanskanen J."/>
            <person name="Kim Y.M."/>
            <person name="Honaas L."/>
            <person name="Yang Z."/>
            <person name="Spallek T."/>
            <person name="Conn C.E."/>
            <person name="Ichihashi Y."/>
            <person name="Cheong K."/>
            <person name="Cui S."/>
            <person name="Der J.P."/>
            <person name="Gundlach H."/>
            <person name="Jiao Y."/>
            <person name="Hori C."/>
            <person name="Ishida J.K."/>
            <person name="Kasahara H."/>
            <person name="Kiba T."/>
            <person name="Kim M.S."/>
            <person name="Koo N."/>
            <person name="Laohavisit A."/>
            <person name="Lee Y.H."/>
            <person name="Lumba S."/>
            <person name="McCourt P."/>
            <person name="Mortimer J.C."/>
            <person name="Mutuku J.M."/>
            <person name="Nomura T."/>
            <person name="Sasaki-Sekimoto Y."/>
            <person name="Seto Y."/>
            <person name="Wang Y."/>
            <person name="Wakatake T."/>
            <person name="Sakakibara H."/>
            <person name="Demura T."/>
            <person name="Yamaguchi S."/>
            <person name="Yoneyama K."/>
            <person name="Manabe R.I."/>
            <person name="Nelson D.C."/>
            <person name="Schulman A.H."/>
            <person name="Timko M.P."/>
            <person name="dePamphilis C.W."/>
            <person name="Choi D."/>
            <person name="Shirasu K."/>
        </authorList>
    </citation>
    <scope>NUCLEOTIDE SEQUENCE [LARGE SCALE GENOMIC DNA]</scope>
    <source>
        <strain evidence="8">cv. UVA1</strain>
    </source>
</reference>
<keyword evidence="3 4" id="KW-0808">Transferase</keyword>
<feature type="domain" description="Glycosyltransferase N-terminal" evidence="6">
    <location>
        <begin position="18"/>
        <end position="245"/>
    </location>
</feature>
<evidence type="ECO:0000256" key="4">
    <source>
        <dbReference type="RuleBase" id="RU003718"/>
    </source>
</evidence>
<dbReference type="PANTHER" id="PTHR48044">
    <property type="entry name" value="GLYCOSYLTRANSFERASE"/>
    <property type="match status" value="1"/>
</dbReference>
<dbReference type="GO" id="GO:0016138">
    <property type="term" value="P:glycoside biosynthetic process"/>
    <property type="evidence" value="ECO:0007669"/>
    <property type="project" value="UniProtKB-ARBA"/>
</dbReference>
<dbReference type="Proteomes" id="UP000325081">
    <property type="component" value="Unassembled WGS sequence"/>
</dbReference>
<dbReference type="FunFam" id="3.40.50.2000:FF:000060">
    <property type="entry name" value="Glycosyltransferase"/>
    <property type="match status" value="1"/>
</dbReference>
<gene>
    <name evidence="7" type="ORF">STAS_01510</name>
</gene>
<keyword evidence="8" id="KW-1185">Reference proteome</keyword>
<dbReference type="CDD" id="cd03784">
    <property type="entry name" value="GT1_Gtf-like"/>
    <property type="match status" value="1"/>
</dbReference>